<comment type="caution">
    <text evidence="2">The sequence shown here is derived from an EMBL/GenBank/DDBJ whole genome shotgun (WGS) entry which is preliminary data.</text>
</comment>
<organism evidence="2 3">
    <name type="scientific">Lecanosticta acicola</name>
    <dbReference type="NCBI Taxonomy" id="111012"/>
    <lineage>
        <taxon>Eukaryota</taxon>
        <taxon>Fungi</taxon>
        <taxon>Dikarya</taxon>
        <taxon>Ascomycota</taxon>
        <taxon>Pezizomycotina</taxon>
        <taxon>Dothideomycetes</taxon>
        <taxon>Dothideomycetidae</taxon>
        <taxon>Mycosphaerellales</taxon>
        <taxon>Mycosphaerellaceae</taxon>
        <taxon>Lecanosticta</taxon>
    </lineage>
</organism>
<dbReference type="PANTHER" id="PTHR42791">
    <property type="entry name" value="GNAT FAMILY ACETYLTRANSFERASE"/>
    <property type="match status" value="1"/>
</dbReference>
<sequence>MLHVRSAQWEELPFLASIGVQAFEEDPCYQHFYPFRKLFPEDWRSSFLRRLQNALADPSQYLFVAQRVDAGDPTRYNPEDVIGFGLLKRQGPGAAALKAWNPPKPDVPPEFVKTGDSRVQVKDRSVDEATIQRFYDEEVAILGGPGITVLECTTLAVLPGQQRSGVGKALLEFGFDQSEQVGLRMTADASAKGINLYLRMGMSIVGNIRLPNKTAQAVDADGRSVVVQLPEVNMPIIHYIPKSMSRAKSQLESCIRSA</sequence>
<dbReference type="Pfam" id="PF00583">
    <property type="entry name" value="Acetyltransf_1"/>
    <property type="match status" value="1"/>
</dbReference>
<protein>
    <submittedName>
        <fullName evidence="2">Acyl- N-acyltransferase</fullName>
    </submittedName>
</protein>
<dbReference type="InterPro" id="IPR052523">
    <property type="entry name" value="Trichothecene_AcTrans"/>
</dbReference>
<dbReference type="PROSITE" id="PS51186">
    <property type="entry name" value="GNAT"/>
    <property type="match status" value="1"/>
</dbReference>
<accession>A0AAI8W156</accession>
<keyword evidence="3" id="KW-1185">Reference proteome</keyword>
<dbReference type="CDD" id="cd04301">
    <property type="entry name" value="NAT_SF"/>
    <property type="match status" value="1"/>
</dbReference>
<dbReference type="GO" id="GO:0016747">
    <property type="term" value="F:acyltransferase activity, transferring groups other than amino-acyl groups"/>
    <property type="evidence" value="ECO:0007669"/>
    <property type="project" value="InterPro"/>
</dbReference>
<evidence type="ECO:0000259" key="1">
    <source>
        <dbReference type="PROSITE" id="PS51186"/>
    </source>
</evidence>
<proteinExistence type="predicted"/>
<dbReference type="EMBL" id="CAVMBE010000002">
    <property type="protein sequence ID" value="CAK3772390.1"/>
    <property type="molecule type" value="Genomic_DNA"/>
</dbReference>
<feature type="domain" description="N-acetyltransferase" evidence="1">
    <location>
        <begin position="86"/>
        <end position="232"/>
    </location>
</feature>
<gene>
    <name evidence="2" type="ORF">LECACI_7A000450</name>
</gene>
<evidence type="ECO:0000313" key="3">
    <source>
        <dbReference type="Proteomes" id="UP001296104"/>
    </source>
</evidence>
<name>A0AAI8W156_9PEZI</name>
<dbReference type="PANTHER" id="PTHR42791:SF2">
    <property type="entry name" value="N-ACETYLTRANSFERASE DOMAIN-CONTAINING PROTEIN"/>
    <property type="match status" value="1"/>
</dbReference>
<reference evidence="2" key="1">
    <citation type="submission" date="2023-11" db="EMBL/GenBank/DDBJ databases">
        <authorList>
            <person name="Alioto T."/>
            <person name="Alioto T."/>
            <person name="Gomez Garrido J."/>
        </authorList>
    </citation>
    <scope>NUCLEOTIDE SEQUENCE</scope>
</reference>
<dbReference type="AlphaFoldDB" id="A0AAI8W156"/>
<dbReference type="SUPFAM" id="SSF55729">
    <property type="entry name" value="Acyl-CoA N-acyltransferases (Nat)"/>
    <property type="match status" value="1"/>
</dbReference>
<dbReference type="InterPro" id="IPR000182">
    <property type="entry name" value="GNAT_dom"/>
</dbReference>
<dbReference type="InterPro" id="IPR016181">
    <property type="entry name" value="Acyl_CoA_acyltransferase"/>
</dbReference>
<evidence type="ECO:0000313" key="2">
    <source>
        <dbReference type="EMBL" id="CAK3772390.1"/>
    </source>
</evidence>
<dbReference type="Proteomes" id="UP001296104">
    <property type="component" value="Unassembled WGS sequence"/>
</dbReference>
<dbReference type="Gene3D" id="3.40.630.30">
    <property type="match status" value="1"/>
</dbReference>